<reference evidence="4 5" key="1">
    <citation type="submission" date="2018-10" db="EMBL/GenBank/DDBJ databases">
        <title>Genomic Encyclopedia of Archaeal and Bacterial Type Strains, Phase II (KMG-II): from individual species to whole genera.</title>
        <authorList>
            <person name="Goeker M."/>
        </authorList>
    </citation>
    <scope>NUCLEOTIDE SEQUENCE [LARGE SCALE GENOMIC DNA]</scope>
    <source>
        <strain evidence="4 5">DSM 29466</strain>
    </source>
</reference>
<dbReference type="Pfam" id="PF00685">
    <property type="entry name" value="Sulfotransfer_1"/>
    <property type="match status" value="1"/>
</dbReference>
<accession>A0A497VAG2</accession>
<dbReference type="PANTHER" id="PTHR10605:SF56">
    <property type="entry name" value="BIFUNCTIONAL HEPARAN SULFATE N-DEACETYLASE_N-SULFOTRANSFERASE"/>
    <property type="match status" value="1"/>
</dbReference>
<dbReference type="Gene3D" id="3.40.50.300">
    <property type="entry name" value="P-loop containing nucleotide triphosphate hydrolases"/>
    <property type="match status" value="1"/>
</dbReference>
<organism evidence="4 5">
    <name type="scientific">Litoreibacter meonggei</name>
    <dbReference type="NCBI Taxonomy" id="1049199"/>
    <lineage>
        <taxon>Bacteria</taxon>
        <taxon>Pseudomonadati</taxon>
        <taxon>Pseudomonadota</taxon>
        <taxon>Alphaproteobacteria</taxon>
        <taxon>Rhodobacterales</taxon>
        <taxon>Roseobacteraceae</taxon>
        <taxon>Litoreibacter</taxon>
    </lineage>
</organism>
<dbReference type="SUPFAM" id="SSF52540">
    <property type="entry name" value="P-loop containing nucleoside triphosphate hydrolases"/>
    <property type="match status" value="1"/>
</dbReference>
<evidence type="ECO:0000313" key="5">
    <source>
        <dbReference type="Proteomes" id="UP000269157"/>
    </source>
</evidence>
<dbReference type="InterPro" id="IPR027417">
    <property type="entry name" value="P-loop_NTPase"/>
</dbReference>
<feature type="domain" description="Sulfotransferase" evidence="3">
    <location>
        <begin position="3"/>
        <end position="183"/>
    </location>
</feature>
<dbReference type="RefSeq" id="WP_170157993.1">
    <property type="nucleotide sequence ID" value="NZ_RCCE01000010.1"/>
</dbReference>
<sequence>MGPDFIIIGAMKCGTSTISAYFEAHPDVFMPSNFEPNYFSRDEIYAKGAEWYEAHFAARDGETMAGEGSNNYASGDRFPESATRMAAYNPDMKIVYIVRNPLERIISAWIQSRADSGDNVPPTLDRAVRERPELFVDQSLYSRNLARYEAVFPKEQIFVGFMEDMKTDPDAFFLRLTDFLGVAHAPQLKPGHVNPSAGKVVLSPRYTKLRQLPLMDMLSRLSPRGFKRFVKQTFFSQKLSQHPTFSPDAHREIVSRLQTDATLFLTAHGKPEDFWRYDRT</sequence>
<dbReference type="AlphaFoldDB" id="A0A497VAG2"/>
<keyword evidence="1 4" id="KW-0808">Transferase</keyword>
<dbReference type="Proteomes" id="UP000269157">
    <property type="component" value="Unassembled WGS sequence"/>
</dbReference>
<evidence type="ECO:0000313" key="4">
    <source>
        <dbReference type="EMBL" id="RLJ36216.1"/>
    </source>
</evidence>
<name>A0A497VAG2_9RHOB</name>
<comment type="caution">
    <text evidence="4">The sequence shown here is derived from an EMBL/GenBank/DDBJ whole genome shotgun (WGS) entry which is preliminary data.</text>
</comment>
<evidence type="ECO:0000256" key="2">
    <source>
        <dbReference type="ARBA" id="ARBA00023180"/>
    </source>
</evidence>
<dbReference type="EMBL" id="RCCE01000010">
    <property type="protein sequence ID" value="RLJ36216.1"/>
    <property type="molecule type" value="Genomic_DNA"/>
</dbReference>
<gene>
    <name evidence="4" type="ORF">BCF46_3906</name>
</gene>
<dbReference type="GO" id="GO:0008146">
    <property type="term" value="F:sulfotransferase activity"/>
    <property type="evidence" value="ECO:0007669"/>
    <property type="project" value="InterPro"/>
</dbReference>
<evidence type="ECO:0000256" key="1">
    <source>
        <dbReference type="ARBA" id="ARBA00022679"/>
    </source>
</evidence>
<keyword evidence="2" id="KW-0325">Glycoprotein</keyword>
<proteinExistence type="predicted"/>
<dbReference type="InterPro" id="IPR037359">
    <property type="entry name" value="NST/OST"/>
</dbReference>
<keyword evidence="5" id="KW-1185">Reference proteome</keyword>
<protein>
    <submittedName>
        <fullName evidence="4">Sulfotransferase domain-containing protein</fullName>
    </submittedName>
</protein>
<dbReference type="InterPro" id="IPR000863">
    <property type="entry name" value="Sulfotransferase_dom"/>
</dbReference>
<dbReference type="PANTHER" id="PTHR10605">
    <property type="entry name" value="HEPARAN SULFATE SULFOTRANSFERASE"/>
    <property type="match status" value="1"/>
</dbReference>
<evidence type="ECO:0000259" key="3">
    <source>
        <dbReference type="Pfam" id="PF00685"/>
    </source>
</evidence>